<organism evidence="12">
    <name type="scientific">Menopon gallinae</name>
    <name type="common">poultry shaft louse</name>
    <dbReference type="NCBI Taxonomy" id="328185"/>
    <lineage>
        <taxon>Eukaryota</taxon>
        <taxon>Metazoa</taxon>
        <taxon>Ecdysozoa</taxon>
        <taxon>Arthropoda</taxon>
        <taxon>Hexapoda</taxon>
        <taxon>Insecta</taxon>
        <taxon>Pterygota</taxon>
        <taxon>Neoptera</taxon>
        <taxon>Paraneoptera</taxon>
        <taxon>Psocodea</taxon>
        <taxon>Troctomorpha</taxon>
        <taxon>Phthiraptera</taxon>
        <taxon>Amblycera</taxon>
        <taxon>Menoponidae</taxon>
        <taxon>Menopon</taxon>
    </lineage>
</organism>
<feature type="transmembrane region" description="Helical" evidence="10">
    <location>
        <begin position="327"/>
        <end position="348"/>
    </location>
</feature>
<comment type="similarity">
    <text evidence="2">Belongs to the TRAM family.</text>
</comment>
<feature type="transmembrane region" description="Helical" evidence="10">
    <location>
        <begin position="58"/>
        <end position="83"/>
    </location>
</feature>
<dbReference type="PIRSF" id="PIRSF005449">
    <property type="entry name" value="Translocation_assoc_membrane"/>
    <property type="match status" value="1"/>
</dbReference>
<evidence type="ECO:0000256" key="10">
    <source>
        <dbReference type="SAM" id="Phobius"/>
    </source>
</evidence>
<feature type="compositionally biased region" description="Basic residues" evidence="9">
    <location>
        <begin position="364"/>
        <end position="381"/>
    </location>
</feature>
<dbReference type="PANTHER" id="PTHR12371">
    <property type="entry name" value="TRANSLOCATION ASSOCIATED MEMBRANE PROTEIN"/>
    <property type="match status" value="1"/>
</dbReference>
<evidence type="ECO:0000313" key="12">
    <source>
        <dbReference type="EMBL" id="KAL0268666.1"/>
    </source>
</evidence>
<feature type="domain" description="TLC" evidence="11">
    <location>
        <begin position="146"/>
        <end position="358"/>
    </location>
</feature>
<dbReference type="GO" id="GO:0006616">
    <property type="term" value="P:SRP-dependent cotranslational protein targeting to membrane, translocation"/>
    <property type="evidence" value="ECO:0007669"/>
    <property type="project" value="InterPro"/>
</dbReference>
<sequence>MTSTSTNASTSASSVSGVDVHGLRAKTARKMGFRGRKTSNKNPPILSHEFVIQNHADIVSCVAMIFVTGLLVQVTSPLAYMFIVVQHNVTVEGPQTEGTTYFTSGWKDLCTVFFYFLVCIVVHALVQEYILDKVSRKLHLSKVKHNLFNESGQLVVFYLLSVFWGIDIIIRENYLFNIAALWEGYPHTEMTTLFKCFYIIQLSYWLHCYPELYFQKVKKEEMGHKIKLATANLIFVTLAYVTNFTRVGLCLLVLHYISEAIFHVARLMDFADKNENGGQAGYLAFKVAFVFVRLGSIILSVLTFWYGLSLSENQGFNFAAGNFNTQFMRMTALLAVGSLQAYLMWNFITSQLARMRELSILHQPTKKRQDKKQANKKKEKKHAVQDDDINEMTEVDQNTAKKQHLRSRAQKGK</sequence>
<dbReference type="Pfam" id="PF03798">
    <property type="entry name" value="TRAM_LAG1_CLN8"/>
    <property type="match status" value="1"/>
</dbReference>
<keyword evidence="6 10" id="KW-1133">Transmembrane helix</keyword>
<keyword evidence="5" id="KW-0653">Protein transport</keyword>
<comment type="caution">
    <text evidence="12">The sequence shown here is derived from an EMBL/GenBank/DDBJ whole genome shotgun (WGS) entry which is preliminary data.</text>
</comment>
<evidence type="ECO:0000256" key="2">
    <source>
        <dbReference type="ARBA" id="ARBA00005999"/>
    </source>
</evidence>
<proteinExistence type="inferred from homology"/>
<accession>A0AAW2HFP3</accession>
<dbReference type="GO" id="GO:0045048">
    <property type="term" value="P:protein insertion into ER membrane"/>
    <property type="evidence" value="ECO:0007669"/>
    <property type="project" value="TreeGrafter"/>
</dbReference>
<evidence type="ECO:0000259" key="11">
    <source>
        <dbReference type="PROSITE" id="PS50922"/>
    </source>
</evidence>
<feature type="region of interest" description="Disordered" evidence="9">
    <location>
        <begin position="363"/>
        <end position="413"/>
    </location>
</feature>
<dbReference type="SMART" id="SM00724">
    <property type="entry name" value="TLC"/>
    <property type="match status" value="1"/>
</dbReference>
<feature type="transmembrane region" description="Helical" evidence="10">
    <location>
        <begin position="152"/>
        <end position="170"/>
    </location>
</feature>
<evidence type="ECO:0000256" key="5">
    <source>
        <dbReference type="ARBA" id="ARBA00022927"/>
    </source>
</evidence>
<dbReference type="AlphaFoldDB" id="A0AAW2HFP3"/>
<reference evidence="12" key="1">
    <citation type="journal article" date="2024" name="Gigascience">
        <title>Chromosome-level genome of the poultry shaft louse Menopon gallinae provides insight into the host-switching and adaptive evolution of parasitic lice.</title>
        <authorList>
            <person name="Xu Y."/>
            <person name="Ma L."/>
            <person name="Liu S."/>
            <person name="Liang Y."/>
            <person name="Liu Q."/>
            <person name="He Z."/>
            <person name="Tian L."/>
            <person name="Duan Y."/>
            <person name="Cai W."/>
            <person name="Li H."/>
            <person name="Song F."/>
        </authorList>
    </citation>
    <scope>NUCLEOTIDE SEQUENCE</scope>
    <source>
        <strain evidence="12">Cailab_2023a</strain>
    </source>
</reference>
<evidence type="ECO:0000256" key="1">
    <source>
        <dbReference type="ARBA" id="ARBA00004141"/>
    </source>
</evidence>
<evidence type="ECO:0000256" key="7">
    <source>
        <dbReference type="ARBA" id="ARBA00023136"/>
    </source>
</evidence>
<dbReference type="PROSITE" id="PS50922">
    <property type="entry name" value="TLC"/>
    <property type="match status" value="1"/>
</dbReference>
<dbReference type="PANTHER" id="PTHR12371:SF11">
    <property type="entry name" value="TRANSLOCATING CHAIN-ASSOCIATED MEMBRANE PROTEIN"/>
    <property type="match status" value="1"/>
</dbReference>
<dbReference type="InterPro" id="IPR016447">
    <property type="entry name" value="Translocation_assoc_membrane"/>
</dbReference>
<feature type="compositionally biased region" description="Basic residues" evidence="9">
    <location>
        <begin position="401"/>
        <end position="413"/>
    </location>
</feature>
<protein>
    <recommendedName>
        <fullName evidence="11">TLC domain-containing protein</fullName>
    </recommendedName>
</protein>
<gene>
    <name evidence="12" type="ORF">PYX00_010512</name>
</gene>
<evidence type="ECO:0000256" key="6">
    <source>
        <dbReference type="ARBA" id="ARBA00022989"/>
    </source>
</evidence>
<dbReference type="EMBL" id="JARGDH010000005">
    <property type="protein sequence ID" value="KAL0268666.1"/>
    <property type="molecule type" value="Genomic_DNA"/>
</dbReference>
<evidence type="ECO:0000256" key="4">
    <source>
        <dbReference type="ARBA" id="ARBA00022692"/>
    </source>
</evidence>
<comment type="subcellular location">
    <subcellularLocation>
        <location evidence="1">Membrane</location>
        <topology evidence="1">Multi-pass membrane protein</topology>
    </subcellularLocation>
</comment>
<keyword evidence="7 8" id="KW-0472">Membrane</keyword>
<evidence type="ECO:0000256" key="3">
    <source>
        <dbReference type="ARBA" id="ARBA00022448"/>
    </source>
</evidence>
<feature type="transmembrane region" description="Helical" evidence="10">
    <location>
        <begin position="228"/>
        <end position="247"/>
    </location>
</feature>
<keyword evidence="3" id="KW-0813">Transport</keyword>
<feature type="transmembrane region" description="Helical" evidence="10">
    <location>
        <begin position="112"/>
        <end position="131"/>
    </location>
</feature>
<feature type="transmembrane region" description="Helical" evidence="10">
    <location>
        <begin position="283"/>
        <end position="307"/>
    </location>
</feature>
<dbReference type="InterPro" id="IPR006634">
    <property type="entry name" value="TLC-dom"/>
</dbReference>
<evidence type="ECO:0000256" key="9">
    <source>
        <dbReference type="SAM" id="MobiDB-lite"/>
    </source>
</evidence>
<name>A0AAW2HFP3_9NEOP</name>
<evidence type="ECO:0000256" key="8">
    <source>
        <dbReference type="PROSITE-ProRule" id="PRU00205"/>
    </source>
</evidence>
<keyword evidence="4 8" id="KW-0812">Transmembrane</keyword>
<dbReference type="GO" id="GO:0005789">
    <property type="term" value="C:endoplasmic reticulum membrane"/>
    <property type="evidence" value="ECO:0007669"/>
    <property type="project" value="TreeGrafter"/>
</dbReference>